<organism evidence="2 3">
    <name type="scientific">Rhodococcus gannanensis</name>
    <dbReference type="NCBI Taxonomy" id="1960308"/>
    <lineage>
        <taxon>Bacteria</taxon>
        <taxon>Bacillati</taxon>
        <taxon>Actinomycetota</taxon>
        <taxon>Actinomycetes</taxon>
        <taxon>Mycobacteriales</taxon>
        <taxon>Nocardiaceae</taxon>
        <taxon>Rhodococcus</taxon>
    </lineage>
</organism>
<comment type="caution">
    <text evidence="2">The sequence shown here is derived from an EMBL/GenBank/DDBJ whole genome shotgun (WGS) entry which is preliminary data.</text>
</comment>
<dbReference type="Gene3D" id="1.20.120.450">
    <property type="entry name" value="dinb family like domain"/>
    <property type="match status" value="1"/>
</dbReference>
<dbReference type="Proteomes" id="UP001597286">
    <property type="component" value="Unassembled WGS sequence"/>
</dbReference>
<dbReference type="RefSeq" id="WP_378486570.1">
    <property type="nucleotide sequence ID" value="NZ_JBHUFB010000013.1"/>
</dbReference>
<gene>
    <name evidence="2" type="ORF">ACFSJG_17800</name>
</gene>
<sequence length="264" mass="28165">MSTTGVAASRALAANTLSIIETFGPDDWAADTACHGWRVHDLITHMGFFFNFIADSTLVLPDNPSGKSERLNDAAVRERADWTADQVVEYYRAQSEAGLATLEALQGPDFTDATVDMLDLGTYRLAALADAVAFDHLVHLTCDLLAPRGPIAGGDVDVAAAIDPAVDWMIAGLPQMCRVALHPTLTEPIGLRLTGTTERTFVLDRGVDDTVVVTETGHLPADVATTNAVDFLSWATTRTAWRSAVTVTGDRTLVSAVLDAVDVV</sequence>
<dbReference type="SUPFAM" id="SSF109854">
    <property type="entry name" value="DinB/YfiT-like putative metalloenzymes"/>
    <property type="match status" value="1"/>
</dbReference>
<name>A0ABW4P6E1_9NOCA</name>
<reference evidence="3" key="1">
    <citation type="journal article" date="2019" name="Int. J. Syst. Evol. Microbiol.">
        <title>The Global Catalogue of Microorganisms (GCM) 10K type strain sequencing project: providing services to taxonomists for standard genome sequencing and annotation.</title>
        <authorList>
            <consortium name="The Broad Institute Genomics Platform"/>
            <consortium name="The Broad Institute Genome Sequencing Center for Infectious Disease"/>
            <person name="Wu L."/>
            <person name="Ma J."/>
        </authorList>
    </citation>
    <scope>NUCLEOTIDE SEQUENCE [LARGE SCALE GENOMIC DNA]</scope>
    <source>
        <strain evidence="3">DT72</strain>
    </source>
</reference>
<accession>A0ABW4P6E1</accession>
<proteinExistence type="predicted"/>
<evidence type="ECO:0000313" key="2">
    <source>
        <dbReference type="EMBL" id="MFD1814073.1"/>
    </source>
</evidence>
<evidence type="ECO:0000259" key="1">
    <source>
        <dbReference type="Pfam" id="PF11716"/>
    </source>
</evidence>
<dbReference type="InterPro" id="IPR034660">
    <property type="entry name" value="DinB/YfiT-like"/>
</dbReference>
<evidence type="ECO:0000313" key="3">
    <source>
        <dbReference type="Proteomes" id="UP001597286"/>
    </source>
</evidence>
<dbReference type="Pfam" id="PF11716">
    <property type="entry name" value="MDMPI_N"/>
    <property type="match status" value="1"/>
</dbReference>
<feature type="domain" description="Mycothiol-dependent maleylpyruvate isomerase metal-binding" evidence="1">
    <location>
        <begin position="10"/>
        <end position="139"/>
    </location>
</feature>
<keyword evidence="2" id="KW-0413">Isomerase</keyword>
<keyword evidence="3" id="KW-1185">Reference proteome</keyword>
<protein>
    <submittedName>
        <fullName evidence="2">Maleylpyruvate isomerase N-terminal domain-containing protein</fullName>
    </submittedName>
</protein>
<dbReference type="GO" id="GO:0016853">
    <property type="term" value="F:isomerase activity"/>
    <property type="evidence" value="ECO:0007669"/>
    <property type="project" value="UniProtKB-KW"/>
</dbReference>
<dbReference type="InterPro" id="IPR024344">
    <property type="entry name" value="MDMPI_metal-binding"/>
</dbReference>
<dbReference type="EMBL" id="JBHUFB010000013">
    <property type="protein sequence ID" value="MFD1814073.1"/>
    <property type="molecule type" value="Genomic_DNA"/>
</dbReference>